<dbReference type="RefSeq" id="XP_012338192.1">
    <property type="nucleotide sequence ID" value="XM_012482769.1"/>
</dbReference>
<organism evidence="3 4">
    <name type="scientific">Plasmodium fragile</name>
    <dbReference type="NCBI Taxonomy" id="5857"/>
    <lineage>
        <taxon>Eukaryota</taxon>
        <taxon>Sar</taxon>
        <taxon>Alveolata</taxon>
        <taxon>Apicomplexa</taxon>
        <taxon>Aconoidasida</taxon>
        <taxon>Haemosporida</taxon>
        <taxon>Plasmodiidae</taxon>
        <taxon>Plasmodium</taxon>
        <taxon>Plasmodium (Plasmodium)</taxon>
    </lineage>
</organism>
<feature type="region of interest" description="Disordered" evidence="1">
    <location>
        <begin position="580"/>
        <end position="639"/>
    </location>
</feature>
<protein>
    <recommendedName>
        <fullName evidence="2">J domain-containing protein</fullName>
    </recommendedName>
</protein>
<dbReference type="PANTHER" id="PTHR44094:SF8">
    <property type="entry name" value="DNAJ HEAT SHOCK N-TERMINAL DOMAIN-CONTAINING PROTEIN-RELATED"/>
    <property type="match status" value="1"/>
</dbReference>
<evidence type="ECO:0000313" key="3">
    <source>
        <dbReference type="EMBL" id="KJP85208.1"/>
    </source>
</evidence>
<dbReference type="VEuPathDB" id="PlasmoDB:AK88_05167"/>
<dbReference type="PROSITE" id="PS50076">
    <property type="entry name" value="DNAJ_2"/>
    <property type="match status" value="1"/>
</dbReference>
<feature type="compositionally biased region" description="Polar residues" evidence="1">
    <location>
        <begin position="609"/>
        <end position="620"/>
    </location>
</feature>
<dbReference type="Pfam" id="PF14308">
    <property type="entry name" value="DnaJ-X"/>
    <property type="match status" value="1"/>
</dbReference>
<feature type="compositionally biased region" description="Basic and acidic residues" evidence="1">
    <location>
        <begin position="747"/>
        <end position="759"/>
    </location>
</feature>
<dbReference type="AlphaFoldDB" id="A0A0D9QDY4"/>
<dbReference type="SUPFAM" id="SSF46565">
    <property type="entry name" value="Chaperone J-domain"/>
    <property type="match status" value="1"/>
</dbReference>
<dbReference type="OrthoDB" id="10250354at2759"/>
<feature type="compositionally biased region" description="Low complexity" evidence="1">
    <location>
        <begin position="160"/>
        <end position="175"/>
    </location>
</feature>
<dbReference type="Proteomes" id="UP000054561">
    <property type="component" value="Unassembled WGS sequence"/>
</dbReference>
<sequence length="759" mass="82904">MSNWGFLGDYGSWFSSPSNHVAAGNVGTPNVEANIQTNLAAAAATAANSSTAPPFFEDNVDPRVRDGGKNNNAGSGTNSHDKGKHKFKFKNDKTDWSEDRDRNGTMDNACGQRSSSSGSREPGSDKSRKGKKEKHKDKKGERGSTTARHTSSDAGLEGQNGSSTAAAAPSGSGESSSGFFNNFGLGNFFSNIESPSFCNEYKTGYCLDEEAKTVLGEGGDSSNKSSSKKGSKFGIGLEDTGGVFNSDGPEGTPVCVDTTYYDILNVKPTATYSEIKSSYYKLALKCHPDKRADDPDAKMKFQQINEAYQVLSDPQRRADYNKHGLNATKDMVVIDPSLLFMMLYSSEELSDYVGTLRVAFFIKLAFECNTTIEDIHTQGGQMLSEMEVEQARREVELALLLRKRLQPYVDGDATWADRMEKEITDLLDSSFSSSILESIGWNYRNTAASFIAEVTTLWGMGATVPNIQAQKRSVQNNLGLATSIISTFLTMQKMATYNEMQESIEGGGGVDLAGGAKMMSVEEGKDSQAEQCNTRNKQTEDVGSRNLSDDSTGGGGYYSDKSTKGKFKDKVANKFSDFLGDKRKGKKKNKKKDKEGVDGGAVGPRSNVEDVSSGTSQPAKTNDDSGKKKSGSRKDMDREAYFEKKNNEAFGIIIKNVLKVVLWDIESTVRKVAEKVLRDEGVPIQIRLQRAKGLKLLGKIMLRLSKTKTDMSDSKEFDVNQLFESVILKAAEKAAAEEEEEEAAASRAKDNDFFKREDY</sequence>
<proteinExistence type="predicted"/>
<dbReference type="InterPro" id="IPR001623">
    <property type="entry name" value="DnaJ_domain"/>
</dbReference>
<dbReference type="PRINTS" id="PR00625">
    <property type="entry name" value="JDOMAIN"/>
</dbReference>
<dbReference type="PANTHER" id="PTHR44094">
    <property type="entry name" value="DNAJ HEAT SHOCK N-TERMINAL DOMAIN-CONTAINING PROTEIN"/>
    <property type="match status" value="1"/>
</dbReference>
<dbReference type="GeneID" id="24270481"/>
<evidence type="ECO:0000259" key="2">
    <source>
        <dbReference type="PROSITE" id="PS50076"/>
    </source>
</evidence>
<dbReference type="InterPro" id="IPR036869">
    <property type="entry name" value="J_dom_sf"/>
</dbReference>
<dbReference type="InterPro" id="IPR026894">
    <property type="entry name" value="DnaJ_X"/>
</dbReference>
<gene>
    <name evidence="3" type="ORF">AK88_05167</name>
</gene>
<dbReference type="SMART" id="SM00271">
    <property type="entry name" value="DnaJ"/>
    <property type="match status" value="1"/>
</dbReference>
<feature type="compositionally biased region" description="Basic and acidic residues" evidence="1">
    <location>
        <begin position="89"/>
        <end position="104"/>
    </location>
</feature>
<dbReference type="InterPro" id="IPR052423">
    <property type="entry name" value="EMIR"/>
</dbReference>
<feature type="compositionally biased region" description="Basic and acidic residues" evidence="1">
    <location>
        <begin position="621"/>
        <end position="639"/>
    </location>
</feature>
<reference evidence="3 4" key="1">
    <citation type="submission" date="2014-03" db="EMBL/GenBank/DDBJ databases">
        <title>The Genome Sequence of Plasmodium fragile nilgiri.</title>
        <authorList>
            <consortium name="The Broad Institute Genomics Platform"/>
            <consortium name="The Broad Institute Genome Sequencing Center for Infectious Disease"/>
            <person name="Neafsey D."/>
            <person name="Duraisingh M."/>
            <person name="Young S.K."/>
            <person name="Zeng Q."/>
            <person name="Gargeya S."/>
            <person name="Abouelleil A."/>
            <person name="Alvarado L."/>
            <person name="Chapman S.B."/>
            <person name="Gainer-Dewar J."/>
            <person name="Goldberg J."/>
            <person name="Griggs A."/>
            <person name="Gujja S."/>
            <person name="Hansen M."/>
            <person name="Howarth C."/>
            <person name="Imamovic A."/>
            <person name="Larimer J."/>
            <person name="Pearson M."/>
            <person name="Poon T.W."/>
            <person name="Priest M."/>
            <person name="Roberts A."/>
            <person name="Saif S."/>
            <person name="Shea T."/>
            <person name="Sykes S."/>
            <person name="Wortman J."/>
            <person name="Nusbaum C."/>
            <person name="Birren B."/>
        </authorList>
    </citation>
    <scope>NUCLEOTIDE SEQUENCE [LARGE SCALE GENOMIC DNA]</scope>
    <source>
        <strain evidence="4">nilgiri</strain>
    </source>
</reference>
<accession>A0A0D9QDY4</accession>
<dbReference type="PROSITE" id="PS00636">
    <property type="entry name" value="DNAJ_1"/>
    <property type="match status" value="1"/>
</dbReference>
<evidence type="ECO:0000256" key="1">
    <source>
        <dbReference type="SAM" id="MobiDB-lite"/>
    </source>
</evidence>
<feature type="region of interest" description="Disordered" evidence="1">
    <location>
        <begin position="520"/>
        <end position="563"/>
    </location>
</feature>
<dbReference type="OMA" id="KDMDREA"/>
<feature type="compositionally biased region" description="Basic residues" evidence="1">
    <location>
        <begin position="128"/>
        <end position="137"/>
    </location>
</feature>
<keyword evidence="4" id="KW-1185">Reference proteome</keyword>
<dbReference type="Pfam" id="PF00226">
    <property type="entry name" value="DnaJ"/>
    <property type="match status" value="1"/>
</dbReference>
<name>A0A0D9QDY4_PLAFR</name>
<evidence type="ECO:0000313" key="4">
    <source>
        <dbReference type="Proteomes" id="UP000054561"/>
    </source>
</evidence>
<feature type="region of interest" description="Disordered" evidence="1">
    <location>
        <begin position="738"/>
        <end position="759"/>
    </location>
</feature>
<feature type="compositionally biased region" description="Polar residues" evidence="1">
    <location>
        <begin position="144"/>
        <end position="153"/>
    </location>
</feature>
<dbReference type="Gene3D" id="1.10.287.110">
    <property type="entry name" value="DnaJ domain"/>
    <property type="match status" value="1"/>
</dbReference>
<dbReference type="CDD" id="cd06257">
    <property type="entry name" value="DnaJ"/>
    <property type="match status" value="1"/>
</dbReference>
<feature type="domain" description="J" evidence="2">
    <location>
        <begin position="259"/>
        <end position="324"/>
    </location>
</feature>
<feature type="compositionally biased region" description="Polar residues" evidence="1">
    <location>
        <begin position="69"/>
        <end position="78"/>
    </location>
</feature>
<dbReference type="EMBL" id="KQ001741">
    <property type="protein sequence ID" value="KJP85208.1"/>
    <property type="molecule type" value="Genomic_DNA"/>
</dbReference>
<feature type="region of interest" description="Disordered" evidence="1">
    <location>
        <begin position="48"/>
        <end position="175"/>
    </location>
</feature>
<dbReference type="InterPro" id="IPR018253">
    <property type="entry name" value="DnaJ_domain_CS"/>
</dbReference>